<feature type="chain" id="PRO_5006415150" description="WxL domain-containing protein" evidence="1">
    <location>
        <begin position="26"/>
        <end position="780"/>
    </location>
</feature>
<keyword evidence="1" id="KW-0732">Signal</keyword>
<evidence type="ECO:0000256" key="1">
    <source>
        <dbReference type="SAM" id="SignalP"/>
    </source>
</evidence>
<sequence length="780" mass="85249">MIATAMKRFFLIILLVLPGILPVHAAGGATGRAQTIFNQDDYRVSSDYQLTSGENIAWQFVVTKPETEGKQAMTLTLQNADPNLAQPTVAADSDIVPEKTTQASDSETAFDFSLPEAAGQYAIKINSAILAAQANYTLGLTAKFDGQLEMVSDFVTLKAADLSAGIEGTTPEADAVAPTAAPAIGLGTQYPFGIATGFQWMAAGQIDMHQHFNIPQVAADRFTARMWTGINFSKALVLGSQYQQGTGEYEAQYTLAQGAKLITSPGVTTAEVANPKDSNEYTRIDNLAVTPNFAAFGVQPTDNYSEIGLEDKLAIVSAYYADHQAIAANYRVEYVKEVSPESGHVNIDLANRKLTENTILYLDMDLSGIAAANNRTFDLTFTNVSSWDDFKNLPRVIVNFINANTSYLNRIQIRVNDRESHLLPGENGKNQEIASRFVLNYHDFTGSVGYNNGSAIGQTIAPRADVRVDNGQYFPKIAAKNIYINSGSFDYTADPNPEQPEVPKPEEENDFLVATAEIEQQNASPVDFTTTASGIDEIKYGQKVSFDLQWKDKKGRKLWYQLGDENARWTVVEGANSTGLTDQEVLPIKIRQPANEVGTVATSSKQFTYSLPNQKIRFALGESEPIKPDKALTTAWLTLSPGTLKVGVPDVNFGLRDAGEQNILAENVKLKVGNSLGVNFSLTSTLTGTDNSNDSQPDPIFTIDKNFRFVKGQTTQYYMDNKTCREVQMDHVKPENNNEEYTISLNFKIDVPEGIESGTYQTGIRWTLLNIGGDGSKNAA</sequence>
<feature type="signal peptide" evidence="1">
    <location>
        <begin position="1"/>
        <end position="25"/>
    </location>
</feature>
<protein>
    <recommendedName>
        <fullName evidence="4">WxL domain-containing protein</fullName>
    </recommendedName>
</protein>
<evidence type="ECO:0008006" key="4">
    <source>
        <dbReference type="Google" id="ProtNLM"/>
    </source>
</evidence>
<dbReference type="AlphaFoldDB" id="A0A0R2B2J0"/>
<comment type="caution">
    <text evidence="2">The sequence shown here is derived from an EMBL/GenBank/DDBJ whole genome shotgun (WGS) entry which is preliminary data.</text>
</comment>
<dbReference type="PATRIC" id="fig|1423727.3.peg.679"/>
<dbReference type="EMBL" id="AYZQ01000001">
    <property type="protein sequence ID" value="KRM72962.1"/>
    <property type="molecule type" value="Genomic_DNA"/>
</dbReference>
<gene>
    <name evidence="2" type="ORF">FC34_GL000676</name>
</gene>
<dbReference type="STRING" id="1423727.FC34_GL000676"/>
<reference evidence="2 3" key="1">
    <citation type="journal article" date="2015" name="Genome Announc.">
        <title>Expanding the biotechnology potential of lactobacilli through comparative genomics of 213 strains and associated genera.</title>
        <authorList>
            <person name="Sun Z."/>
            <person name="Harris H.M."/>
            <person name="McCann A."/>
            <person name="Guo C."/>
            <person name="Argimon S."/>
            <person name="Zhang W."/>
            <person name="Yang X."/>
            <person name="Jeffery I.B."/>
            <person name="Cooney J.C."/>
            <person name="Kagawa T.F."/>
            <person name="Liu W."/>
            <person name="Song Y."/>
            <person name="Salvetti E."/>
            <person name="Wrobel A."/>
            <person name="Rasinkangas P."/>
            <person name="Parkhill J."/>
            <person name="Rea M.C."/>
            <person name="O'Sullivan O."/>
            <person name="Ritari J."/>
            <person name="Douillard F.P."/>
            <person name="Paul Ross R."/>
            <person name="Yang R."/>
            <person name="Briner A.E."/>
            <person name="Felis G.E."/>
            <person name="de Vos W.M."/>
            <person name="Barrangou R."/>
            <person name="Klaenhammer T.R."/>
            <person name="Caufield P.W."/>
            <person name="Cui Y."/>
            <person name="Zhang H."/>
            <person name="O'Toole P.W."/>
        </authorList>
    </citation>
    <scope>NUCLEOTIDE SEQUENCE [LARGE SCALE GENOMIC DNA]</scope>
    <source>
        <strain evidence="2 3">DSM 23927</strain>
    </source>
</reference>
<dbReference type="Proteomes" id="UP000051672">
    <property type="component" value="Unassembled WGS sequence"/>
</dbReference>
<accession>A0A0R2B2J0</accession>
<proteinExistence type="predicted"/>
<name>A0A0R2B2J0_9LACO</name>
<evidence type="ECO:0000313" key="3">
    <source>
        <dbReference type="Proteomes" id="UP000051672"/>
    </source>
</evidence>
<evidence type="ECO:0000313" key="2">
    <source>
        <dbReference type="EMBL" id="KRM72962.1"/>
    </source>
</evidence>
<organism evidence="2 3">
    <name type="scientific">Lacticaseibacillus brantae DSM 23927</name>
    <dbReference type="NCBI Taxonomy" id="1423727"/>
    <lineage>
        <taxon>Bacteria</taxon>
        <taxon>Bacillati</taxon>
        <taxon>Bacillota</taxon>
        <taxon>Bacilli</taxon>
        <taxon>Lactobacillales</taxon>
        <taxon>Lactobacillaceae</taxon>
        <taxon>Lacticaseibacillus</taxon>
    </lineage>
</organism>
<keyword evidence="3" id="KW-1185">Reference proteome</keyword>